<reference evidence="2" key="1">
    <citation type="submission" date="2017-02" db="UniProtKB">
        <authorList>
            <consortium name="WormBaseParasite"/>
        </authorList>
    </citation>
    <scope>IDENTIFICATION</scope>
</reference>
<proteinExistence type="predicted"/>
<sequence>MFNKLLTRLICEKFALTTENAVSFGIQIWDRHFLIIKR</sequence>
<accession>A0A0M3HQZ8</accession>
<organism evidence="1 2">
    <name type="scientific">Ascaris lumbricoides</name>
    <name type="common">Giant roundworm</name>
    <dbReference type="NCBI Taxonomy" id="6252"/>
    <lineage>
        <taxon>Eukaryota</taxon>
        <taxon>Metazoa</taxon>
        <taxon>Ecdysozoa</taxon>
        <taxon>Nematoda</taxon>
        <taxon>Chromadorea</taxon>
        <taxon>Rhabditida</taxon>
        <taxon>Spirurina</taxon>
        <taxon>Ascaridomorpha</taxon>
        <taxon>Ascaridoidea</taxon>
        <taxon>Ascarididae</taxon>
        <taxon>Ascaris</taxon>
    </lineage>
</organism>
<evidence type="ECO:0000313" key="2">
    <source>
        <dbReference type="WBParaSite" id="ALUE_0000463001-mRNA-1"/>
    </source>
</evidence>
<keyword evidence="1" id="KW-1185">Reference proteome</keyword>
<dbReference type="Proteomes" id="UP000036681">
    <property type="component" value="Unplaced"/>
</dbReference>
<dbReference type="AlphaFoldDB" id="A0A0M3HQZ8"/>
<name>A0A0M3HQZ8_ASCLU</name>
<dbReference type="WBParaSite" id="ALUE_0000463001-mRNA-1">
    <property type="protein sequence ID" value="ALUE_0000463001-mRNA-1"/>
    <property type="gene ID" value="ALUE_0000463001"/>
</dbReference>
<evidence type="ECO:0000313" key="1">
    <source>
        <dbReference type="Proteomes" id="UP000036681"/>
    </source>
</evidence>
<protein>
    <submittedName>
        <fullName evidence="2">Uncharacterized protein</fullName>
    </submittedName>
</protein>